<dbReference type="PANTHER" id="PTHR18964">
    <property type="entry name" value="ROK (REPRESSOR, ORF, KINASE) FAMILY"/>
    <property type="match status" value="1"/>
</dbReference>
<reference evidence="3" key="1">
    <citation type="journal article" date="2019" name="Int. J. Syst. Evol. Microbiol.">
        <title>The Global Catalogue of Microorganisms (GCM) 10K type strain sequencing project: providing services to taxonomists for standard genome sequencing and annotation.</title>
        <authorList>
            <consortium name="The Broad Institute Genomics Platform"/>
            <consortium name="The Broad Institute Genome Sequencing Center for Infectious Disease"/>
            <person name="Wu L."/>
            <person name="Ma J."/>
        </authorList>
    </citation>
    <scope>NUCLEOTIDE SEQUENCE [LARGE SCALE GENOMIC DNA]</scope>
    <source>
        <strain evidence="3">JCM 17442</strain>
    </source>
</reference>
<dbReference type="InterPro" id="IPR036388">
    <property type="entry name" value="WH-like_DNA-bd_sf"/>
</dbReference>
<keyword evidence="3" id="KW-1185">Reference proteome</keyword>
<protein>
    <submittedName>
        <fullName evidence="2">ROK family transcriptional regulator</fullName>
    </submittedName>
</protein>
<comment type="caution">
    <text evidence="2">The sequence shown here is derived from an EMBL/GenBank/DDBJ whole genome shotgun (WGS) entry which is preliminary data.</text>
</comment>
<dbReference type="Pfam" id="PF13412">
    <property type="entry name" value="HTH_24"/>
    <property type="match status" value="1"/>
</dbReference>
<gene>
    <name evidence="2" type="ORF">GCM10022256_21180</name>
</gene>
<evidence type="ECO:0000256" key="1">
    <source>
        <dbReference type="ARBA" id="ARBA00006479"/>
    </source>
</evidence>
<dbReference type="SUPFAM" id="SSF53067">
    <property type="entry name" value="Actin-like ATPase domain"/>
    <property type="match status" value="1"/>
</dbReference>
<dbReference type="Gene3D" id="3.30.420.40">
    <property type="match status" value="2"/>
</dbReference>
<dbReference type="InterPro" id="IPR011991">
    <property type="entry name" value="ArsR-like_HTH"/>
</dbReference>
<dbReference type="Pfam" id="PF00480">
    <property type="entry name" value="ROK"/>
    <property type="match status" value="1"/>
</dbReference>
<dbReference type="Gene3D" id="1.10.10.10">
    <property type="entry name" value="Winged helix-like DNA-binding domain superfamily/Winged helix DNA-binding domain"/>
    <property type="match status" value="1"/>
</dbReference>
<dbReference type="EMBL" id="BAABAU010000001">
    <property type="protein sequence ID" value="GAA4266506.1"/>
    <property type="molecule type" value="Genomic_DNA"/>
</dbReference>
<name>A0ABP8E2Q8_9MICO</name>
<dbReference type="InterPro" id="IPR036390">
    <property type="entry name" value="WH_DNA-bd_sf"/>
</dbReference>
<dbReference type="CDD" id="cd00090">
    <property type="entry name" value="HTH_ARSR"/>
    <property type="match status" value="1"/>
</dbReference>
<comment type="similarity">
    <text evidence="1">Belongs to the ROK (NagC/XylR) family.</text>
</comment>
<dbReference type="InterPro" id="IPR043129">
    <property type="entry name" value="ATPase_NBD"/>
</dbReference>
<proteinExistence type="inferred from homology"/>
<evidence type="ECO:0000313" key="3">
    <source>
        <dbReference type="Proteomes" id="UP001501594"/>
    </source>
</evidence>
<organism evidence="2 3">
    <name type="scientific">Frondihabitans peucedani</name>
    <dbReference type="NCBI Taxonomy" id="598626"/>
    <lineage>
        <taxon>Bacteria</taxon>
        <taxon>Bacillati</taxon>
        <taxon>Actinomycetota</taxon>
        <taxon>Actinomycetes</taxon>
        <taxon>Micrococcales</taxon>
        <taxon>Microbacteriaceae</taxon>
        <taxon>Frondihabitans</taxon>
    </lineage>
</organism>
<sequence>MKKVVYYSRHMPSPTRPGTPALLRVLNDRTALGLLLENGPTTRNDLARLSGLSKPTAAEMIRRLEEAGLIAATGESSSSRGPAAVLYSAVTDRAIGVAIDVQPLGISSTVVDATGATHPVVFQAAGDAAGEPDAATDLARAIDAACAAASCDPESVTVVCVGIQGSVEPRTDDLVFTDELPGWPRHRVTATLSEALGADVHVENDANLVAIAERREGAGHDASTFALLWMGNGLGLALDLGGTVHRGAAGGAGEIGYIGAPVDAAAYDPDARLVDDLVTSRTIELLAARQGITGDGLDELLDAIAGHPQRLLILDELAPRVGLVVLPALAVVDPERIILHGPIGIAFGDDLATRVESWLEQHSRWSTPVSGPSITETPVLHGARHVLIDAVRQALVEAVAHLPSPGDDPPELSRTTG</sequence>
<dbReference type="InterPro" id="IPR000600">
    <property type="entry name" value="ROK"/>
</dbReference>
<dbReference type="SUPFAM" id="SSF46785">
    <property type="entry name" value="Winged helix' DNA-binding domain"/>
    <property type="match status" value="1"/>
</dbReference>
<dbReference type="PANTHER" id="PTHR18964:SF149">
    <property type="entry name" value="BIFUNCTIONAL UDP-N-ACETYLGLUCOSAMINE 2-EPIMERASE_N-ACETYLMANNOSAMINE KINASE"/>
    <property type="match status" value="1"/>
</dbReference>
<evidence type="ECO:0000313" key="2">
    <source>
        <dbReference type="EMBL" id="GAA4266506.1"/>
    </source>
</evidence>
<dbReference type="Proteomes" id="UP001501594">
    <property type="component" value="Unassembled WGS sequence"/>
</dbReference>
<accession>A0ABP8E2Q8</accession>